<keyword evidence="1 3" id="KW-0689">Ribosomal protein</keyword>
<evidence type="ECO:0000256" key="1">
    <source>
        <dbReference type="ARBA" id="ARBA00022980"/>
    </source>
</evidence>
<protein>
    <recommendedName>
        <fullName evidence="3">Small ribosomal subunit protein bS16</fullName>
    </recommendedName>
</protein>
<accession>A0A0S8GE52</accession>
<dbReference type="GO" id="GO:0006412">
    <property type="term" value="P:translation"/>
    <property type="evidence" value="ECO:0007669"/>
    <property type="project" value="UniProtKB-UniRule"/>
</dbReference>
<dbReference type="Proteomes" id="UP000051717">
    <property type="component" value="Unassembled WGS sequence"/>
</dbReference>
<dbReference type="PANTHER" id="PTHR12919:SF20">
    <property type="entry name" value="SMALL RIBOSOMAL SUBUNIT PROTEIN BS16M"/>
    <property type="match status" value="1"/>
</dbReference>
<dbReference type="InterPro" id="IPR000307">
    <property type="entry name" value="Ribosomal_bS16"/>
</dbReference>
<dbReference type="SUPFAM" id="SSF54565">
    <property type="entry name" value="Ribosomal protein S16"/>
    <property type="match status" value="1"/>
</dbReference>
<dbReference type="GO" id="GO:0015935">
    <property type="term" value="C:small ribosomal subunit"/>
    <property type="evidence" value="ECO:0007669"/>
    <property type="project" value="TreeGrafter"/>
</dbReference>
<evidence type="ECO:0000313" key="5">
    <source>
        <dbReference type="EMBL" id="KPK71279.1"/>
    </source>
</evidence>
<evidence type="ECO:0000256" key="4">
    <source>
        <dbReference type="SAM" id="MobiDB-lite"/>
    </source>
</evidence>
<dbReference type="PANTHER" id="PTHR12919">
    <property type="entry name" value="30S RIBOSOMAL PROTEIN S16"/>
    <property type="match status" value="1"/>
</dbReference>
<name>A0A0S8GE52_UNCT6</name>
<organism evidence="5 6">
    <name type="scientific">candidate division TA06 bacterium SM23_40</name>
    <dbReference type="NCBI Taxonomy" id="1703774"/>
    <lineage>
        <taxon>Bacteria</taxon>
        <taxon>Bacteria division TA06</taxon>
    </lineage>
</organism>
<dbReference type="Pfam" id="PF00886">
    <property type="entry name" value="Ribosomal_S16"/>
    <property type="match status" value="1"/>
</dbReference>
<dbReference type="HAMAP" id="MF_00385">
    <property type="entry name" value="Ribosomal_bS16"/>
    <property type="match status" value="1"/>
</dbReference>
<dbReference type="InterPro" id="IPR023803">
    <property type="entry name" value="Ribosomal_bS16_dom_sf"/>
</dbReference>
<evidence type="ECO:0000256" key="2">
    <source>
        <dbReference type="ARBA" id="ARBA00023274"/>
    </source>
</evidence>
<sequence length="136" mass="14760">MSVRIRLRRTGSRKRPFYRVVVADSGMPRDGKFIDIVGYYDPRSEGALEIDEEKVRLWEERGAQPTQAAARLIARYRAGGGGVSAAAGEEMPVEIAEGGEEMPVESAEGGEEMPVESAEGGEEPSLETAEDEDAET</sequence>
<keyword evidence="2 3" id="KW-0687">Ribonucleoprotein</keyword>
<feature type="compositionally biased region" description="Acidic residues" evidence="4">
    <location>
        <begin position="97"/>
        <end position="136"/>
    </location>
</feature>
<comment type="similarity">
    <text evidence="3">Belongs to the bacterial ribosomal protein bS16 family.</text>
</comment>
<dbReference type="GO" id="GO:0003735">
    <property type="term" value="F:structural constituent of ribosome"/>
    <property type="evidence" value="ECO:0007669"/>
    <property type="project" value="InterPro"/>
</dbReference>
<evidence type="ECO:0000256" key="3">
    <source>
        <dbReference type="HAMAP-Rule" id="MF_00385"/>
    </source>
</evidence>
<gene>
    <name evidence="3" type="primary">rpsP</name>
    <name evidence="5" type="ORF">AMJ82_01305</name>
</gene>
<dbReference type="NCBIfam" id="TIGR00002">
    <property type="entry name" value="S16"/>
    <property type="match status" value="1"/>
</dbReference>
<comment type="caution">
    <text evidence="5">The sequence shown here is derived from an EMBL/GenBank/DDBJ whole genome shotgun (WGS) entry which is preliminary data.</text>
</comment>
<evidence type="ECO:0000313" key="6">
    <source>
        <dbReference type="Proteomes" id="UP000051717"/>
    </source>
</evidence>
<reference evidence="5 6" key="1">
    <citation type="journal article" date="2015" name="Microbiome">
        <title>Genomic resolution of linkages in carbon, nitrogen, and sulfur cycling among widespread estuary sediment bacteria.</title>
        <authorList>
            <person name="Baker B.J."/>
            <person name="Lazar C.S."/>
            <person name="Teske A.P."/>
            <person name="Dick G.J."/>
        </authorList>
    </citation>
    <scope>NUCLEOTIDE SEQUENCE [LARGE SCALE GENOMIC DNA]</scope>
    <source>
        <strain evidence="5">SM23_40</strain>
    </source>
</reference>
<dbReference type="GO" id="GO:0005737">
    <property type="term" value="C:cytoplasm"/>
    <property type="evidence" value="ECO:0007669"/>
    <property type="project" value="UniProtKB-ARBA"/>
</dbReference>
<dbReference type="Gene3D" id="3.30.1320.10">
    <property type="match status" value="1"/>
</dbReference>
<dbReference type="AlphaFoldDB" id="A0A0S8GE52"/>
<dbReference type="PATRIC" id="fig|1703774.3.peg.2474"/>
<feature type="region of interest" description="Disordered" evidence="4">
    <location>
        <begin position="95"/>
        <end position="136"/>
    </location>
</feature>
<dbReference type="EMBL" id="LJUI01000005">
    <property type="protein sequence ID" value="KPK71279.1"/>
    <property type="molecule type" value="Genomic_DNA"/>
</dbReference>
<proteinExistence type="inferred from homology"/>